<evidence type="ECO:0000256" key="7">
    <source>
        <dbReference type="ARBA" id="ARBA00024867"/>
    </source>
</evidence>
<reference evidence="12 13" key="1">
    <citation type="submission" date="2011-10" db="EMBL/GenBank/DDBJ databases">
        <title>The Genome Sequence of Lachnospiraceae bacterium ACC2.</title>
        <authorList>
            <consortium name="The Broad Institute Genome Sequencing Platform"/>
            <person name="Earl A."/>
            <person name="Ward D."/>
            <person name="Feldgarden M."/>
            <person name="Gevers D."/>
            <person name="Sizova M."/>
            <person name="Hazen A."/>
            <person name="Epstein S."/>
            <person name="Young S.K."/>
            <person name="Zeng Q."/>
            <person name="Gargeya S."/>
            <person name="Fitzgerald M."/>
            <person name="Haas B."/>
            <person name="Abouelleil A."/>
            <person name="Alvarado L."/>
            <person name="Arachchi H.M."/>
            <person name="Berlin A."/>
            <person name="Brown A."/>
            <person name="Chapman S.B."/>
            <person name="Chen Z."/>
            <person name="Dunbar C."/>
            <person name="Freedman E."/>
            <person name="Gearin G."/>
            <person name="Goldberg J."/>
            <person name="Griggs A."/>
            <person name="Gujja S."/>
            <person name="Heiman D."/>
            <person name="Howarth C."/>
            <person name="Larson L."/>
            <person name="Lui A."/>
            <person name="MacDonald P.J.P."/>
            <person name="Montmayeur A."/>
            <person name="Murphy C."/>
            <person name="Neiman D."/>
            <person name="Pearson M."/>
            <person name="Priest M."/>
            <person name="Roberts A."/>
            <person name="Saif S."/>
            <person name="Shea T."/>
            <person name="Shenoy N."/>
            <person name="Sisk P."/>
            <person name="Stolte C."/>
            <person name="Sykes S."/>
            <person name="Wortman J."/>
            <person name="Nusbaum C."/>
            <person name="Birren B."/>
        </authorList>
    </citation>
    <scope>NUCLEOTIDE SEQUENCE [LARGE SCALE GENOMIC DNA]</scope>
    <source>
        <strain evidence="12 13">ACC2</strain>
    </source>
</reference>
<evidence type="ECO:0000256" key="2">
    <source>
        <dbReference type="ARBA" id="ARBA00022553"/>
    </source>
</evidence>
<keyword evidence="4" id="KW-0805">Transcription regulation</keyword>
<keyword evidence="3" id="KW-0902">Two-component regulatory system</keyword>
<dbReference type="RefSeq" id="WP_009532901.1">
    <property type="nucleotide sequence ID" value="NZ_CAJPPX010000018.1"/>
</dbReference>
<dbReference type="GO" id="GO:0006355">
    <property type="term" value="P:regulation of DNA-templated transcription"/>
    <property type="evidence" value="ECO:0007669"/>
    <property type="project" value="InterPro"/>
</dbReference>
<dbReference type="Gene3D" id="3.40.50.2300">
    <property type="match status" value="1"/>
</dbReference>
<dbReference type="GO" id="GO:0005829">
    <property type="term" value="C:cytosol"/>
    <property type="evidence" value="ECO:0007669"/>
    <property type="project" value="TreeGrafter"/>
</dbReference>
<accession>A0AA36Y5R9</accession>
<feature type="domain" description="Response regulatory" evidence="10">
    <location>
        <begin position="2"/>
        <end position="116"/>
    </location>
</feature>
<dbReference type="InterPro" id="IPR036388">
    <property type="entry name" value="WH-like_DNA-bd_sf"/>
</dbReference>
<gene>
    <name evidence="12" type="ORF">HMPREF9623_01068</name>
</gene>
<evidence type="ECO:0000256" key="4">
    <source>
        <dbReference type="ARBA" id="ARBA00023015"/>
    </source>
</evidence>
<dbReference type="Gene3D" id="1.10.10.10">
    <property type="entry name" value="Winged helix-like DNA-binding domain superfamily/Winged helix DNA-binding domain"/>
    <property type="match status" value="1"/>
</dbReference>
<comment type="caution">
    <text evidence="12">The sequence shown here is derived from an EMBL/GenBank/DDBJ whole genome shotgun (WGS) entry which is preliminary data.</text>
</comment>
<evidence type="ECO:0000256" key="3">
    <source>
        <dbReference type="ARBA" id="ARBA00023012"/>
    </source>
</evidence>
<evidence type="ECO:0000256" key="9">
    <source>
        <dbReference type="PROSITE-ProRule" id="PRU01091"/>
    </source>
</evidence>
<dbReference type="PROSITE" id="PS50110">
    <property type="entry name" value="RESPONSE_REGULATORY"/>
    <property type="match status" value="1"/>
</dbReference>
<dbReference type="EMBL" id="AGEL01000006">
    <property type="protein sequence ID" value="EHO17469.1"/>
    <property type="molecule type" value="Genomic_DNA"/>
</dbReference>
<proteinExistence type="predicted"/>
<dbReference type="GO" id="GO:0000976">
    <property type="term" value="F:transcription cis-regulatory region binding"/>
    <property type="evidence" value="ECO:0007669"/>
    <property type="project" value="TreeGrafter"/>
</dbReference>
<dbReference type="PANTHER" id="PTHR48111:SF1">
    <property type="entry name" value="TWO-COMPONENT RESPONSE REGULATOR ORR33"/>
    <property type="match status" value="1"/>
</dbReference>
<keyword evidence="5 9" id="KW-0238">DNA-binding</keyword>
<keyword evidence="13" id="KW-1185">Reference proteome</keyword>
<feature type="domain" description="OmpR/PhoB-type" evidence="11">
    <location>
        <begin position="123"/>
        <end position="220"/>
    </location>
</feature>
<name>A0AA36Y5R9_9FIRM</name>
<organism evidence="12 13">
    <name type="scientific">Stomatobaculum longum</name>
    <dbReference type="NCBI Taxonomy" id="796942"/>
    <lineage>
        <taxon>Bacteria</taxon>
        <taxon>Bacillati</taxon>
        <taxon>Bacillota</taxon>
        <taxon>Clostridia</taxon>
        <taxon>Lachnospirales</taxon>
        <taxon>Lachnospiraceae</taxon>
        <taxon>Stomatobaculum</taxon>
    </lineage>
</organism>
<evidence type="ECO:0000256" key="5">
    <source>
        <dbReference type="ARBA" id="ARBA00023125"/>
    </source>
</evidence>
<evidence type="ECO:0000313" key="12">
    <source>
        <dbReference type="EMBL" id="EHO17469.1"/>
    </source>
</evidence>
<dbReference type="PROSITE" id="PS51755">
    <property type="entry name" value="OMPR_PHOB"/>
    <property type="match status" value="1"/>
</dbReference>
<dbReference type="GeneID" id="86940825"/>
<evidence type="ECO:0000259" key="11">
    <source>
        <dbReference type="PROSITE" id="PS51755"/>
    </source>
</evidence>
<evidence type="ECO:0000313" key="13">
    <source>
        <dbReference type="Proteomes" id="UP000018466"/>
    </source>
</evidence>
<dbReference type="SUPFAM" id="SSF46894">
    <property type="entry name" value="C-terminal effector domain of the bipartite response regulators"/>
    <property type="match status" value="1"/>
</dbReference>
<evidence type="ECO:0000259" key="10">
    <source>
        <dbReference type="PROSITE" id="PS50110"/>
    </source>
</evidence>
<feature type="DNA-binding region" description="OmpR/PhoB-type" evidence="9">
    <location>
        <begin position="123"/>
        <end position="220"/>
    </location>
</feature>
<dbReference type="InterPro" id="IPR016032">
    <property type="entry name" value="Sig_transdc_resp-reg_C-effctor"/>
</dbReference>
<dbReference type="SMART" id="SM00448">
    <property type="entry name" value="REC"/>
    <property type="match status" value="1"/>
</dbReference>
<dbReference type="Pfam" id="PF00486">
    <property type="entry name" value="Trans_reg_C"/>
    <property type="match status" value="1"/>
</dbReference>
<dbReference type="InterPro" id="IPR011006">
    <property type="entry name" value="CheY-like_superfamily"/>
</dbReference>
<dbReference type="Pfam" id="PF00072">
    <property type="entry name" value="Response_reg"/>
    <property type="match status" value="1"/>
</dbReference>
<dbReference type="Proteomes" id="UP000018466">
    <property type="component" value="Unassembled WGS sequence"/>
</dbReference>
<dbReference type="SUPFAM" id="SSF52172">
    <property type="entry name" value="CheY-like"/>
    <property type="match status" value="1"/>
</dbReference>
<dbReference type="CDD" id="cd00383">
    <property type="entry name" value="trans_reg_C"/>
    <property type="match status" value="1"/>
</dbReference>
<keyword evidence="6" id="KW-0804">Transcription</keyword>
<dbReference type="SMART" id="SM00862">
    <property type="entry name" value="Trans_reg_C"/>
    <property type="match status" value="1"/>
</dbReference>
<protein>
    <recommendedName>
        <fullName evidence="1">Stage 0 sporulation protein A homolog</fullName>
    </recommendedName>
</protein>
<dbReference type="InterPro" id="IPR039420">
    <property type="entry name" value="WalR-like"/>
</dbReference>
<keyword evidence="2 8" id="KW-0597">Phosphoprotein</keyword>
<comment type="function">
    <text evidence="7">May play the central regulatory role in sporulation. It may be an element of the effector pathway responsible for the activation of sporulation genes in response to nutritional stress. Spo0A may act in concert with spo0H (a sigma factor) to control the expression of some genes that are critical to the sporulation process.</text>
</comment>
<dbReference type="InterPro" id="IPR001789">
    <property type="entry name" value="Sig_transdc_resp-reg_receiver"/>
</dbReference>
<dbReference type="AlphaFoldDB" id="A0AA36Y5R9"/>
<feature type="modified residue" description="4-aspartylphosphate" evidence="8">
    <location>
        <position position="51"/>
    </location>
</feature>
<dbReference type="InterPro" id="IPR001867">
    <property type="entry name" value="OmpR/PhoB-type_DNA-bd"/>
</dbReference>
<sequence length="223" mass="25097">MKLLFAEDEVELSRAVCAILRHQGNEVDPAYDGEEALRKARAGSYDCMVMDVMMPRQDGISVVRTLRAEGDRTPVIILTAKTQLEDKITGLDAGADDYLTKPFAMRELLARIRSMARRSGYQEECIQAGNVTLDMGEQELKALSSIRIGSKEARLMELFMRNPDKLLGGEELFRRVWGESEESGDEQLFLYISYLRQKLGAIQADLLIEGERGGSFVLRQRDA</sequence>
<evidence type="ECO:0000256" key="8">
    <source>
        <dbReference type="PROSITE-ProRule" id="PRU00169"/>
    </source>
</evidence>
<dbReference type="PANTHER" id="PTHR48111">
    <property type="entry name" value="REGULATOR OF RPOS"/>
    <property type="match status" value="1"/>
</dbReference>
<dbReference type="Gene3D" id="6.10.250.690">
    <property type="match status" value="1"/>
</dbReference>
<evidence type="ECO:0000256" key="6">
    <source>
        <dbReference type="ARBA" id="ARBA00023163"/>
    </source>
</evidence>
<evidence type="ECO:0000256" key="1">
    <source>
        <dbReference type="ARBA" id="ARBA00018672"/>
    </source>
</evidence>
<dbReference type="GO" id="GO:0032993">
    <property type="term" value="C:protein-DNA complex"/>
    <property type="evidence" value="ECO:0007669"/>
    <property type="project" value="TreeGrafter"/>
</dbReference>
<dbReference type="GO" id="GO:0000156">
    <property type="term" value="F:phosphorelay response regulator activity"/>
    <property type="evidence" value="ECO:0007669"/>
    <property type="project" value="TreeGrafter"/>
</dbReference>